<dbReference type="Pfam" id="PF03724">
    <property type="entry name" value="META"/>
    <property type="match status" value="1"/>
</dbReference>
<dbReference type="AlphaFoldDB" id="A0A1J0WD83"/>
<name>A0A1J0WD83_9RHOB</name>
<dbReference type="OrthoDB" id="7777568at2"/>
<sequence length="132" mass="13980">MILRFLLPLTALLILGACDRDETVRGHGGADREWRLVTLQGAPFDARATLSFPEEGRIAGEGPCNSYSTSNIAPYPGFDAGPIASTRRACPDLAAESAFFTMLEAATLSEVTGDTLILSDEDGALLTFKADG</sequence>
<protein>
    <submittedName>
        <fullName evidence="2">META domain-containing protein</fullName>
    </submittedName>
</protein>
<dbReference type="InterPro" id="IPR005184">
    <property type="entry name" value="DUF306_Meta_HslJ"/>
</dbReference>
<keyword evidence="3" id="KW-1185">Reference proteome</keyword>
<reference evidence="2 3" key="1">
    <citation type="submission" date="2016-11" db="EMBL/GenBank/DDBJ databases">
        <title>Complete genome sequence of Sulfitobacter sp. AM1-D1, a toxic bacteria associated with marine dinoflagellate Alexandrium minutum in East China Sea.</title>
        <authorList>
            <person name="Yang Q."/>
            <person name="Zhang X."/>
            <person name="Tian X."/>
        </authorList>
    </citation>
    <scope>NUCLEOTIDE SEQUENCE [LARGE SCALE GENOMIC DNA]</scope>
    <source>
        <strain evidence="2 3">AM1-D1</strain>
    </source>
</reference>
<dbReference type="EMBL" id="CP018076">
    <property type="protein sequence ID" value="APE42274.1"/>
    <property type="molecule type" value="Genomic_DNA"/>
</dbReference>
<gene>
    <name evidence="2" type="ORF">BOO69_01715</name>
</gene>
<dbReference type="InterPro" id="IPR038670">
    <property type="entry name" value="HslJ-like_sf"/>
</dbReference>
<evidence type="ECO:0000313" key="2">
    <source>
        <dbReference type="EMBL" id="APE42274.1"/>
    </source>
</evidence>
<evidence type="ECO:0000259" key="1">
    <source>
        <dbReference type="Pfam" id="PF03724"/>
    </source>
</evidence>
<dbReference type="KEGG" id="suam:BOO69_01715"/>
<dbReference type="STRING" id="1917485.BOO69_01715"/>
<proteinExistence type="predicted"/>
<organism evidence="2 3">
    <name type="scientific">Sulfitobacter alexandrii</name>
    <dbReference type="NCBI Taxonomy" id="1917485"/>
    <lineage>
        <taxon>Bacteria</taxon>
        <taxon>Pseudomonadati</taxon>
        <taxon>Pseudomonadota</taxon>
        <taxon>Alphaproteobacteria</taxon>
        <taxon>Rhodobacterales</taxon>
        <taxon>Roseobacteraceae</taxon>
        <taxon>Sulfitobacter</taxon>
    </lineage>
</organism>
<dbReference type="PANTHER" id="PTHR35535:SF1">
    <property type="entry name" value="HEAT SHOCK PROTEIN HSLJ"/>
    <property type="match status" value="1"/>
</dbReference>
<dbReference type="Gene3D" id="2.40.128.270">
    <property type="match status" value="1"/>
</dbReference>
<dbReference type="Proteomes" id="UP000181897">
    <property type="component" value="Chromosome"/>
</dbReference>
<dbReference type="InterPro" id="IPR053147">
    <property type="entry name" value="Hsp_HslJ-like"/>
</dbReference>
<evidence type="ECO:0000313" key="3">
    <source>
        <dbReference type="Proteomes" id="UP000181897"/>
    </source>
</evidence>
<feature type="domain" description="DUF306" evidence="1">
    <location>
        <begin position="31"/>
        <end position="129"/>
    </location>
</feature>
<dbReference type="PANTHER" id="PTHR35535">
    <property type="entry name" value="HEAT SHOCK PROTEIN HSLJ"/>
    <property type="match status" value="1"/>
</dbReference>
<accession>A0A1J0WD83</accession>
<dbReference type="PROSITE" id="PS51257">
    <property type="entry name" value="PROKAR_LIPOPROTEIN"/>
    <property type="match status" value="1"/>
</dbReference>
<dbReference type="RefSeq" id="WP_071969746.1">
    <property type="nucleotide sequence ID" value="NZ_CP018076.1"/>
</dbReference>